<evidence type="ECO:0000256" key="5">
    <source>
        <dbReference type="ARBA" id="ARBA00022759"/>
    </source>
</evidence>
<dbReference type="Pfam" id="PF02130">
    <property type="entry name" value="YbeY"/>
    <property type="match status" value="1"/>
</dbReference>
<dbReference type="GO" id="GO:0006364">
    <property type="term" value="P:rRNA processing"/>
    <property type="evidence" value="ECO:0007669"/>
    <property type="project" value="UniProtKB-UniRule"/>
</dbReference>
<keyword evidence="2 8" id="KW-0690">Ribosome biogenesis</keyword>
<keyword evidence="8" id="KW-0698">rRNA processing</keyword>
<dbReference type="GO" id="GO:0008270">
    <property type="term" value="F:zinc ion binding"/>
    <property type="evidence" value="ECO:0007669"/>
    <property type="project" value="UniProtKB-UniRule"/>
</dbReference>
<name>A0A9Q8TVD2_9ENTR</name>
<dbReference type="GO" id="GO:0004222">
    <property type="term" value="F:metalloendopeptidase activity"/>
    <property type="evidence" value="ECO:0007669"/>
    <property type="project" value="InterPro"/>
</dbReference>
<dbReference type="InterPro" id="IPR002036">
    <property type="entry name" value="YbeY"/>
</dbReference>
<keyword evidence="6 8" id="KW-0378">Hydrolase</keyword>
<evidence type="ECO:0000256" key="8">
    <source>
        <dbReference type="HAMAP-Rule" id="MF_00009"/>
    </source>
</evidence>
<dbReference type="NCBIfam" id="TIGR00043">
    <property type="entry name" value="rRNA maturation RNase YbeY"/>
    <property type="match status" value="1"/>
</dbReference>
<evidence type="ECO:0000256" key="4">
    <source>
        <dbReference type="ARBA" id="ARBA00022723"/>
    </source>
</evidence>
<dbReference type="EMBL" id="CP097753">
    <property type="protein sequence ID" value="URJ27882.1"/>
    <property type="molecule type" value="Genomic_DNA"/>
</dbReference>
<dbReference type="InterPro" id="IPR023091">
    <property type="entry name" value="MetalPrtase_cat_dom_sf_prd"/>
</dbReference>
<sequence length="158" mass="18374">MANNQIILDLQLACKNLNGLPNRKLFRSWMRNIFSTYKKKIELTIRIVDVKEMRYLNWYYLGKNCPTNVLSFPFVSPLGIKSSLLGDIVLCRQVIEHESKKRNVPSTSAHWAHMMIHGSLHLLGYNHLLDEEAILMKRTEISILQQCGYQTCCSIIHR</sequence>
<comment type="subcellular location">
    <subcellularLocation>
        <location evidence="8">Cytoplasm</location>
    </subcellularLocation>
</comment>
<dbReference type="EC" id="3.1.-.-" evidence="8"/>
<gene>
    <name evidence="8 9" type="primary">ybeY</name>
    <name evidence="9" type="ORF">M9393_01630</name>
</gene>
<evidence type="ECO:0000256" key="1">
    <source>
        <dbReference type="ARBA" id="ARBA00010875"/>
    </source>
</evidence>
<evidence type="ECO:0000313" key="9">
    <source>
        <dbReference type="EMBL" id="URJ27882.1"/>
    </source>
</evidence>
<keyword evidence="8" id="KW-0963">Cytoplasm</keyword>
<dbReference type="Proteomes" id="UP001056209">
    <property type="component" value="Chromosome"/>
</dbReference>
<dbReference type="RefSeq" id="WP_250248244.1">
    <property type="nucleotide sequence ID" value="NZ_CP097753.1"/>
</dbReference>
<feature type="binding site" evidence="8">
    <location>
        <position position="127"/>
    </location>
    <ligand>
        <name>Zn(2+)</name>
        <dbReference type="ChEBI" id="CHEBI:29105"/>
        <note>catalytic</note>
    </ligand>
</feature>
<dbReference type="PANTHER" id="PTHR46986">
    <property type="entry name" value="ENDORIBONUCLEASE YBEY, CHLOROPLASTIC"/>
    <property type="match status" value="1"/>
</dbReference>
<dbReference type="SUPFAM" id="SSF55486">
    <property type="entry name" value="Metalloproteases ('zincins'), catalytic domain"/>
    <property type="match status" value="1"/>
</dbReference>
<evidence type="ECO:0000256" key="6">
    <source>
        <dbReference type="ARBA" id="ARBA00022801"/>
    </source>
</evidence>
<dbReference type="HAMAP" id="MF_00009">
    <property type="entry name" value="Endoribonucl_YbeY"/>
    <property type="match status" value="1"/>
</dbReference>
<dbReference type="PANTHER" id="PTHR46986:SF1">
    <property type="entry name" value="ENDORIBONUCLEASE YBEY, CHLOROPLASTIC"/>
    <property type="match status" value="1"/>
</dbReference>
<accession>A0A9Q8TVD2</accession>
<organism evidence="9 10">
    <name type="scientific">Candidatus Blochmannia vicinus</name>
    <name type="common">nom. nud.</name>
    <dbReference type="NCBI Taxonomy" id="251540"/>
    <lineage>
        <taxon>Bacteria</taxon>
        <taxon>Pseudomonadati</taxon>
        <taxon>Pseudomonadota</taxon>
        <taxon>Gammaproteobacteria</taxon>
        <taxon>Enterobacterales</taxon>
        <taxon>Enterobacteriaceae</taxon>
        <taxon>ant endosymbionts</taxon>
        <taxon>Candidatus Blochmanniella</taxon>
    </lineage>
</organism>
<comment type="similarity">
    <text evidence="1 8">Belongs to the endoribonuclease YbeY family.</text>
</comment>
<proteinExistence type="inferred from homology"/>
<protein>
    <recommendedName>
        <fullName evidence="8">Endoribonuclease YbeY</fullName>
        <ecNumber evidence="8">3.1.-.-</ecNumber>
    </recommendedName>
</protein>
<keyword evidence="7 8" id="KW-0862">Zinc</keyword>
<keyword evidence="3 8" id="KW-0540">Nuclease</keyword>
<keyword evidence="4 8" id="KW-0479">Metal-binding</keyword>
<dbReference type="InterPro" id="IPR020549">
    <property type="entry name" value="YbeY_CS"/>
</dbReference>
<dbReference type="GO" id="GO:0005737">
    <property type="term" value="C:cytoplasm"/>
    <property type="evidence" value="ECO:0007669"/>
    <property type="project" value="UniProtKB-SubCell"/>
</dbReference>
<evidence type="ECO:0000256" key="7">
    <source>
        <dbReference type="ARBA" id="ARBA00022833"/>
    </source>
</evidence>
<comment type="function">
    <text evidence="8">Single strand-specific metallo-endoribonuclease involved in late-stage 70S ribosome quality control and in maturation of the 3' terminus of the 16S rRNA.</text>
</comment>
<feature type="binding site" evidence="8">
    <location>
        <position position="121"/>
    </location>
    <ligand>
        <name>Zn(2+)</name>
        <dbReference type="ChEBI" id="CHEBI:29105"/>
        <note>catalytic</note>
    </ligand>
</feature>
<dbReference type="PROSITE" id="PS01306">
    <property type="entry name" value="UPF0054"/>
    <property type="match status" value="1"/>
</dbReference>
<dbReference type="GO" id="GO:0004521">
    <property type="term" value="F:RNA endonuclease activity"/>
    <property type="evidence" value="ECO:0007669"/>
    <property type="project" value="UniProtKB-UniRule"/>
</dbReference>
<keyword evidence="5 8" id="KW-0255">Endonuclease</keyword>
<feature type="binding site" evidence="8">
    <location>
        <position position="117"/>
    </location>
    <ligand>
        <name>Zn(2+)</name>
        <dbReference type="ChEBI" id="CHEBI:29105"/>
        <note>catalytic</note>
    </ligand>
</feature>
<evidence type="ECO:0000313" key="10">
    <source>
        <dbReference type="Proteomes" id="UP001056209"/>
    </source>
</evidence>
<reference evidence="9" key="1">
    <citation type="submission" date="2022-05" db="EMBL/GenBank/DDBJ databases">
        <title>Impact of host demography and evolutionary history on endosymbiont molecular evolution: a test in carpenter ants (Genus Camponotus) and their Blochmannia endosymbionts.</title>
        <authorList>
            <person name="Manthey J.D."/>
            <person name="Giron J.C."/>
            <person name="Hruska J.P."/>
        </authorList>
    </citation>
    <scope>NUCLEOTIDE SEQUENCE</scope>
    <source>
        <strain evidence="9">C-039</strain>
    </source>
</reference>
<evidence type="ECO:0000256" key="2">
    <source>
        <dbReference type="ARBA" id="ARBA00022517"/>
    </source>
</evidence>
<evidence type="ECO:0000256" key="3">
    <source>
        <dbReference type="ARBA" id="ARBA00022722"/>
    </source>
</evidence>
<dbReference type="Gene3D" id="3.40.390.30">
    <property type="entry name" value="Metalloproteases ('zincins'), catalytic domain"/>
    <property type="match status" value="1"/>
</dbReference>
<dbReference type="AlphaFoldDB" id="A0A9Q8TVD2"/>
<comment type="cofactor">
    <cofactor evidence="8">
        <name>Zn(2+)</name>
        <dbReference type="ChEBI" id="CHEBI:29105"/>
    </cofactor>
    <text evidence="8">Binds 1 zinc ion.</text>
</comment>